<feature type="transmembrane region" description="Helical" evidence="2">
    <location>
        <begin position="89"/>
        <end position="107"/>
    </location>
</feature>
<gene>
    <name evidence="5" type="ORF">DNL40_05910</name>
</gene>
<feature type="region of interest" description="Disordered" evidence="1">
    <location>
        <begin position="405"/>
        <end position="451"/>
    </location>
</feature>
<evidence type="ECO:0000259" key="3">
    <source>
        <dbReference type="Pfam" id="PF25591"/>
    </source>
</evidence>
<evidence type="ECO:0000256" key="2">
    <source>
        <dbReference type="SAM" id="Phobius"/>
    </source>
</evidence>
<keyword evidence="2" id="KW-0472">Membrane</keyword>
<proteinExistence type="predicted"/>
<dbReference type="AlphaFoldDB" id="A0A2W5XU16"/>
<feature type="transmembrane region" description="Helical" evidence="2">
    <location>
        <begin position="324"/>
        <end position="344"/>
    </location>
</feature>
<comment type="caution">
    <text evidence="5">The sequence shown here is derived from an EMBL/GenBank/DDBJ whole genome shotgun (WGS) entry which is preliminary data.</text>
</comment>
<dbReference type="Pfam" id="PF25591">
    <property type="entry name" value="LRV_2"/>
    <property type="match status" value="1"/>
</dbReference>
<feature type="domain" description="Leucine rich repeat variant" evidence="3">
    <location>
        <begin position="519"/>
        <end position="577"/>
    </location>
</feature>
<evidence type="ECO:0000313" key="5">
    <source>
        <dbReference type="EMBL" id="PZR53668.1"/>
    </source>
</evidence>
<accession>A0A2W5XU16</accession>
<feature type="transmembrane region" description="Helical" evidence="2">
    <location>
        <begin position="259"/>
        <end position="288"/>
    </location>
</feature>
<feature type="domain" description="DUF7937" evidence="4">
    <location>
        <begin position="23"/>
        <end position="378"/>
    </location>
</feature>
<keyword evidence="6" id="KW-1185">Reference proteome</keyword>
<dbReference type="EMBL" id="QKWH01000003">
    <property type="protein sequence ID" value="PZR53668.1"/>
    <property type="molecule type" value="Genomic_DNA"/>
</dbReference>
<evidence type="ECO:0000313" key="6">
    <source>
        <dbReference type="Proteomes" id="UP000248783"/>
    </source>
</evidence>
<feature type="compositionally biased region" description="Low complexity" evidence="1">
    <location>
        <begin position="413"/>
        <end position="438"/>
    </location>
</feature>
<feature type="transmembrane region" description="Helical" evidence="2">
    <location>
        <begin position="294"/>
        <end position="312"/>
    </location>
</feature>
<reference evidence="5 6" key="1">
    <citation type="submission" date="2018-06" db="EMBL/GenBank/DDBJ databases">
        <title>Whole genome sequencing of a novel hydrocarbon degrading bacterial strain, PW21 isolated from oil contaminated produced water sample.</title>
        <authorList>
            <person name="Nagkirti P."/>
            <person name="Shaikh A."/>
            <person name="Gowdaman V."/>
            <person name="Engineer A.E."/>
            <person name="Dagar S."/>
            <person name="Dhakephalkar P.K."/>
        </authorList>
    </citation>
    <scope>NUCLEOTIDE SEQUENCE [LARGE SCALE GENOMIC DNA]</scope>
    <source>
        <strain evidence="5 6">PW21</strain>
    </source>
</reference>
<name>A0A2W5XU16_9MICO</name>
<dbReference type="InterPro" id="IPR057893">
    <property type="entry name" value="LRV_2"/>
</dbReference>
<feature type="transmembrane region" description="Helical" evidence="2">
    <location>
        <begin position="356"/>
        <end position="372"/>
    </location>
</feature>
<evidence type="ECO:0000256" key="1">
    <source>
        <dbReference type="SAM" id="MobiDB-lite"/>
    </source>
</evidence>
<dbReference type="RefSeq" id="WP_111250335.1">
    <property type="nucleotide sequence ID" value="NZ_QKWH01000003.1"/>
</dbReference>
<organism evidence="5 6">
    <name type="scientific">Xylanimonas oleitrophica</name>
    <dbReference type="NCBI Taxonomy" id="2607479"/>
    <lineage>
        <taxon>Bacteria</taxon>
        <taxon>Bacillati</taxon>
        <taxon>Actinomycetota</taxon>
        <taxon>Actinomycetes</taxon>
        <taxon>Micrococcales</taxon>
        <taxon>Promicromonosporaceae</taxon>
        <taxon>Xylanimonas</taxon>
    </lineage>
</organism>
<feature type="transmembrane region" description="Helical" evidence="2">
    <location>
        <begin position="196"/>
        <end position="215"/>
    </location>
</feature>
<protein>
    <submittedName>
        <fullName evidence="5">Uncharacterized protein</fullName>
    </submittedName>
</protein>
<evidence type="ECO:0000259" key="4">
    <source>
        <dbReference type="Pfam" id="PF25592"/>
    </source>
</evidence>
<feature type="transmembrane region" description="Helical" evidence="2">
    <location>
        <begin position="113"/>
        <end position="129"/>
    </location>
</feature>
<feature type="transmembrane region" description="Helical" evidence="2">
    <location>
        <begin position="51"/>
        <end position="69"/>
    </location>
</feature>
<dbReference type="InterPro" id="IPR057697">
    <property type="entry name" value="DUF7937"/>
</dbReference>
<dbReference type="Proteomes" id="UP000248783">
    <property type="component" value="Unassembled WGS sequence"/>
</dbReference>
<feature type="transmembrane region" description="Helical" evidence="2">
    <location>
        <begin position="136"/>
        <end position="157"/>
    </location>
</feature>
<feature type="transmembrane region" description="Helical" evidence="2">
    <location>
        <begin position="163"/>
        <end position="184"/>
    </location>
</feature>
<sequence length="578" mass="57881">MTEAASTARSPREPFAGVPAHALVRDVVAATALFVGLALPWGTDTRGTDQLGTVLATIVALLAVAAPYVRRAGLLPPTWFADERRTRLLGVAPYALVAVGHVLLDVLPGGGEGVGAGLGLGLAGAALAAEPRWRWTLPVAAGVVAAGAVLTPILAAVSGEEPGARLVAIVLTTALVLGILWMTVGRMERGDGAAGVLLLGLGVAVALSAALVSGSDASPWVESVHGTRFGLLLLPVLAACAVPRVVGEPVAEDAEPQRWAATAVHALFLGVVLGVYVAAVAVAAIVGGRVSVELVLRIVFGLLIAVVAYFAHRALSRDLASGHATAVGAAVVMVVLGTVIVIARAGVTTRTTTQDLLLTFGVPAIVLAVLLVPRSLHELRSRAVAAPAPAGAAWTGTAGVVAQPGSGPTAVSPAAGVAQQVPGQAAAAGSADPAPWDATAGRPDPGPQERTQVFGRPLVGPVAEAVAEPAPVAAPEAETSVRAAEPASASTSVLSPLTGAPVSSTQVMPPVVDVAGSGWTAEQALDPATPLADLARIVQEAPHLRPQVAANPSTYPALLDWLGALGDPAVDAALRTRR</sequence>
<dbReference type="Pfam" id="PF25592">
    <property type="entry name" value="DUF7937"/>
    <property type="match status" value="1"/>
</dbReference>
<keyword evidence="2" id="KW-0812">Transmembrane</keyword>
<keyword evidence="2" id="KW-1133">Transmembrane helix</keyword>
<feature type="transmembrane region" description="Helical" evidence="2">
    <location>
        <begin position="20"/>
        <end position="39"/>
    </location>
</feature>